<organism evidence="1 2">
    <name type="scientific">Flagellimonas sediminis</name>
    <dbReference type="NCBI Taxonomy" id="2696468"/>
    <lineage>
        <taxon>Bacteria</taxon>
        <taxon>Pseudomonadati</taxon>
        <taxon>Bacteroidota</taxon>
        <taxon>Flavobacteriia</taxon>
        <taxon>Flavobacteriales</taxon>
        <taxon>Flavobacteriaceae</taxon>
        <taxon>Flagellimonas</taxon>
    </lineage>
</organism>
<proteinExistence type="predicted"/>
<evidence type="ECO:0000313" key="2">
    <source>
        <dbReference type="Proteomes" id="UP000468707"/>
    </source>
</evidence>
<reference evidence="1 2" key="1">
    <citation type="submission" date="2020-01" db="EMBL/GenBank/DDBJ databases">
        <title>Muricauda sediminis sp.nov. 40Bstr401.</title>
        <authorList>
            <person name="Xue Z."/>
            <person name="Zhu S."/>
            <person name="Ren N."/>
            <person name="Chen T."/>
            <person name="Chen X."/>
            <person name="Chen J."/>
            <person name="Yang J."/>
        </authorList>
    </citation>
    <scope>NUCLEOTIDE SEQUENCE [LARGE SCALE GENOMIC DNA]</scope>
    <source>
        <strain evidence="1 2">40Bstr401</strain>
    </source>
</reference>
<dbReference type="EMBL" id="JAAAMI010000002">
    <property type="protein sequence ID" value="NDV43053.1"/>
    <property type="molecule type" value="Genomic_DNA"/>
</dbReference>
<keyword evidence="2" id="KW-1185">Reference proteome</keyword>
<dbReference type="Proteomes" id="UP000468707">
    <property type="component" value="Unassembled WGS sequence"/>
</dbReference>
<protein>
    <submittedName>
        <fullName evidence="1">Uncharacterized protein</fullName>
    </submittedName>
</protein>
<dbReference type="AlphaFoldDB" id="A0A6I5KRG0"/>
<comment type="caution">
    <text evidence="1">The sequence shown here is derived from an EMBL/GenBank/DDBJ whole genome shotgun (WGS) entry which is preliminary data.</text>
</comment>
<accession>A0A6I5KRG0</accession>
<sequence>MKKQTDKVVDKVFPPFDSDKADTENNKRRFKDFIKVELTEDVKNIYCFDDAIGIDADYMFSFTCNSQTSDKIIKTHNLTRDTNNSDNGFNLQHDFDWWDKDKISQLVKYSWTNGGQYYKYYWFDNENNKAYYFEFDM</sequence>
<gene>
    <name evidence="1" type="ORF">GTK07_06900</name>
</gene>
<evidence type="ECO:0000313" key="1">
    <source>
        <dbReference type="EMBL" id="NDV43053.1"/>
    </source>
</evidence>
<name>A0A6I5KRG0_9FLAO</name>